<dbReference type="AlphaFoldDB" id="S9V699"/>
<accession>S9V699</accession>
<reference evidence="1 2" key="1">
    <citation type="journal article" date="2013" name="PLoS ONE">
        <title>Predicting the Proteins of Angomonas deanei, Strigomonas culicis and Their Respective Endosymbionts Reveals New Aspects of the Trypanosomatidae Family.</title>
        <authorList>
            <person name="Motta M.C."/>
            <person name="Martins A.C."/>
            <person name="de Souza S.S."/>
            <person name="Catta-Preta C.M."/>
            <person name="Silva R."/>
            <person name="Klein C.C."/>
            <person name="de Almeida L.G."/>
            <person name="de Lima Cunha O."/>
            <person name="Ciapina L.P."/>
            <person name="Brocchi M."/>
            <person name="Colabardini A.C."/>
            <person name="de Araujo Lima B."/>
            <person name="Machado C.R."/>
            <person name="de Almeida Soares C.M."/>
            <person name="Probst C.M."/>
            <person name="de Menezes C.B."/>
            <person name="Thompson C.E."/>
            <person name="Bartholomeu D.C."/>
            <person name="Gradia D.F."/>
            <person name="Pavoni D.P."/>
            <person name="Grisard E.C."/>
            <person name="Fantinatti-Garboggini F."/>
            <person name="Marchini F.K."/>
            <person name="Rodrigues-Luiz G.F."/>
            <person name="Wagner G."/>
            <person name="Goldman G.H."/>
            <person name="Fietto J.L."/>
            <person name="Elias M.C."/>
            <person name="Goldman M.H."/>
            <person name="Sagot M.F."/>
            <person name="Pereira M."/>
            <person name="Stoco P.H."/>
            <person name="de Mendonca-Neto R.P."/>
            <person name="Teixeira S.M."/>
            <person name="Maciel T.E."/>
            <person name="de Oliveira Mendes T.A."/>
            <person name="Urmenyi T.P."/>
            <person name="de Souza W."/>
            <person name="Schenkman S."/>
            <person name="de Vasconcelos A.T."/>
        </authorList>
    </citation>
    <scope>NUCLEOTIDE SEQUENCE [LARGE SCALE GENOMIC DNA]</scope>
</reference>
<name>S9V699_9TRYP</name>
<organism evidence="1 2">
    <name type="scientific">Strigomonas culicis</name>
    <dbReference type="NCBI Taxonomy" id="28005"/>
    <lineage>
        <taxon>Eukaryota</taxon>
        <taxon>Discoba</taxon>
        <taxon>Euglenozoa</taxon>
        <taxon>Kinetoplastea</taxon>
        <taxon>Metakinetoplastina</taxon>
        <taxon>Trypanosomatida</taxon>
        <taxon>Trypanosomatidae</taxon>
        <taxon>Strigomonadinae</taxon>
        <taxon>Strigomonas</taxon>
    </lineage>
</organism>
<keyword evidence="2" id="KW-1185">Reference proteome</keyword>
<comment type="caution">
    <text evidence="1">The sequence shown here is derived from an EMBL/GenBank/DDBJ whole genome shotgun (WGS) entry which is preliminary data.</text>
</comment>
<gene>
    <name evidence="1" type="ORF">STCU_09910</name>
</gene>
<evidence type="ECO:0000313" key="2">
    <source>
        <dbReference type="Proteomes" id="UP000015354"/>
    </source>
</evidence>
<evidence type="ECO:0000313" key="1">
    <source>
        <dbReference type="EMBL" id="EPY18440.1"/>
    </source>
</evidence>
<sequence length="129" mass="14143">MASSFPTFSLPSTHFDVSEVDGAVAVTSVSASWGFPIDAPLWTGSASSLFRPEDYEALHQRRLRGRAPRTACHLSSPVVSTTPTNGLSHIGNSCSCTLEIQSDSREWQETVVQDDIEITLLTDFRSPWE</sequence>
<proteinExistence type="predicted"/>
<dbReference type="Proteomes" id="UP000015354">
    <property type="component" value="Unassembled WGS sequence"/>
</dbReference>
<dbReference type="EMBL" id="ATMH01009920">
    <property type="protein sequence ID" value="EPY18440.1"/>
    <property type="molecule type" value="Genomic_DNA"/>
</dbReference>
<protein>
    <submittedName>
        <fullName evidence="1">Uncharacterized protein</fullName>
    </submittedName>
</protein>